<comment type="caution">
    <text evidence="3">The sequence shown here is derived from an EMBL/GenBank/DDBJ whole genome shotgun (WGS) entry which is preliminary data.</text>
</comment>
<feature type="region of interest" description="Disordered" evidence="1">
    <location>
        <begin position="32"/>
        <end position="66"/>
    </location>
</feature>
<dbReference type="PANTHER" id="PTHR41339:SF1">
    <property type="entry name" value="SECRETED PROTEIN"/>
    <property type="match status" value="1"/>
</dbReference>
<name>A0A3N1NEI4_9GAMM</name>
<dbReference type="EMBL" id="RJUK01000004">
    <property type="protein sequence ID" value="ROQ17092.1"/>
    <property type="molecule type" value="Genomic_DNA"/>
</dbReference>
<dbReference type="Proteomes" id="UP000273643">
    <property type="component" value="Unassembled WGS sequence"/>
</dbReference>
<evidence type="ECO:0008006" key="5">
    <source>
        <dbReference type="Google" id="ProtNLM"/>
    </source>
</evidence>
<evidence type="ECO:0000256" key="1">
    <source>
        <dbReference type="SAM" id="MobiDB-lite"/>
    </source>
</evidence>
<feature type="signal peptide" evidence="2">
    <location>
        <begin position="1"/>
        <end position="17"/>
    </location>
</feature>
<keyword evidence="4" id="KW-1185">Reference proteome</keyword>
<feature type="compositionally biased region" description="Low complexity" evidence="1">
    <location>
        <begin position="32"/>
        <end position="46"/>
    </location>
</feature>
<dbReference type="RefSeq" id="WP_123639549.1">
    <property type="nucleotide sequence ID" value="NZ_JBHYFO010000028.1"/>
</dbReference>
<sequence>MKITTLVSVTALTAVLAACGGGDIEIDARNQSSVDNSVGDNSNNNTSGGGGGETVDNPCASYEQDGETFQGSYDAPNCVYGTDFVSLSKPYTGSEELVFGDLSNDGAHIFNDSLMIGQGYDNDADMEAAGIAQGGDGSVLRLEAGTILAFRSNDDYFVVNRGSQIFAEGTVEEPVVVTSTSDIEGTVGPEDVQQWGGMIINGFGITNKCAYTGTMMDGDLATSDCHIAAEGKAGAGQTYYGGDNNEDSSGSLEYFMVKHTGAQVAPGNDLNGISFNAVGSGTEVNFLQVYSTYDDGIEFFGGAVDINNYVGLYVRDDSIDIDEAYVGTINNALVIQGETDGDHCIESDGIGSYSSQDQATIDDFVARGLNSRATINNLTCIVSPNAAGTHADGHGWRIREAHFPTIRNSILTTAYMGDQADDNYCVRIESAEGLQAAQDGDLVIEESIIACATLTNGGPLPDSTTTRAFLEANNDVMQTAADGEDPTADDVDVNLAILDGFYSLPLGDMVVNGNATQVTPVDADFVGGVTADNDWTAGWTYGLHPDNRAQPLWFEAAE</sequence>
<organism evidence="3 4">
    <name type="scientific">Marinimicrobium koreense</name>
    <dbReference type="NCBI Taxonomy" id="306545"/>
    <lineage>
        <taxon>Bacteria</taxon>
        <taxon>Pseudomonadati</taxon>
        <taxon>Pseudomonadota</taxon>
        <taxon>Gammaproteobacteria</taxon>
        <taxon>Cellvibrionales</taxon>
        <taxon>Cellvibrionaceae</taxon>
        <taxon>Marinimicrobium</taxon>
    </lineage>
</organism>
<protein>
    <recommendedName>
        <fullName evidence="5">Serine/threonine protein kinase</fullName>
    </recommendedName>
</protein>
<accession>A0A3N1NEI4</accession>
<gene>
    <name evidence="3" type="ORF">EDC38_3207</name>
</gene>
<dbReference type="PROSITE" id="PS51257">
    <property type="entry name" value="PROKAR_LIPOPROTEIN"/>
    <property type="match status" value="1"/>
</dbReference>
<evidence type="ECO:0000313" key="4">
    <source>
        <dbReference type="Proteomes" id="UP000273643"/>
    </source>
</evidence>
<dbReference type="PANTHER" id="PTHR41339">
    <property type="entry name" value="LIPL48"/>
    <property type="match status" value="1"/>
</dbReference>
<keyword evidence="2" id="KW-0732">Signal</keyword>
<feature type="chain" id="PRO_5018334318" description="Serine/threonine protein kinase" evidence="2">
    <location>
        <begin position="18"/>
        <end position="558"/>
    </location>
</feature>
<dbReference type="OrthoDB" id="237393at2"/>
<reference evidence="3 4" key="1">
    <citation type="submission" date="2018-11" db="EMBL/GenBank/DDBJ databases">
        <title>Genomic Encyclopedia of Type Strains, Phase IV (KMG-IV): sequencing the most valuable type-strain genomes for metagenomic binning, comparative biology and taxonomic classification.</title>
        <authorList>
            <person name="Goeker M."/>
        </authorList>
    </citation>
    <scope>NUCLEOTIDE SEQUENCE [LARGE SCALE GENOMIC DNA]</scope>
    <source>
        <strain evidence="3 4">DSM 16974</strain>
    </source>
</reference>
<evidence type="ECO:0000256" key="2">
    <source>
        <dbReference type="SAM" id="SignalP"/>
    </source>
</evidence>
<evidence type="ECO:0000313" key="3">
    <source>
        <dbReference type="EMBL" id="ROQ17092.1"/>
    </source>
</evidence>
<proteinExistence type="predicted"/>
<dbReference type="AlphaFoldDB" id="A0A3N1NEI4"/>